<keyword evidence="1" id="KW-0732">Signal</keyword>
<dbReference type="Proteomes" id="UP000199024">
    <property type="component" value="Unassembled WGS sequence"/>
</dbReference>
<reference evidence="2 3" key="1">
    <citation type="submission" date="2016-10" db="EMBL/GenBank/DDBJ databases">
        <authorList>
            <person name="de Groot N.N."/>
        </authorList>
    </citation>
    <scope>NUCLEOTIDE SEQUENCE [LARGE SCALE GENOMIC DNA]</scope>
    <source>
        <strain evidence="2 3">DSM 21001</strain>
    </source>
</reference>
<name>A0A1I6MC73_9BACT</name>
<dbReference type="AlphaFoldDB" id="A0A1I6MC73"/>
<dbReference type="EMBL" id="FOZL01000001">
    <property type="protein sequence ID" value="SFS13350.1"/>
    <property type="molecule type" value="Genomic_DNA"/>
</dbReference>
<evidence type="ECO:0000313" key="2">
    <source>
        <dbReference type="EMBL" id="SFS13350.1"/>
    </source>
</evidence>
<evidence type="ECO:0000313" key="3">
    <source>
        <dbReference type="Proteomes" id="UP000199024"/>
    </source>
</evidence>
<feature type="chain" id="PRO_5011561776" description="MetA-pathway of phenol degradation" evidence="1">
    <location>
        <begin position="20"/>
        <end position="262"/>
    </location>
</feature>
<dbReference type="RefSeq" id="WP_089839243.1">
    <property type="nucleotide sequence ID" value="NZ_FOZL01000001.1"/>
</dbReference>
<gene>
    <name evidence="2" type="ORF">SAMN05421771_2280</name>
</gene>
<dbReference type="OrthoDB" id="9809066at2"/>
<sequence length="262" mass="28067">MKVRFLLGVLLAASVPALAQSHPRAMNVSVAEQPAAAKNPTFLFRTVSLGQEWDRKYGGNSLTTSLGYVEPLRHASMSIGVSVPFAEATGHRGMVLGDAALKSQWIPYVRPRQGVLLTGTLRLPTAQDKDAGSGDLSLTPSVAYARFWGPRFLLAQFVQQQVSAGGWAGRSRVNRTDLDLYSVYSGRSLQWWINGDVNLRVDEAHRNAMSSTVTLSYGRGLKKAFGGQWTGSVQAGGGVGPSRPYGSMVTGGIALVGFGVKR</sequence>
<proteinExistence type="predicted"/>
<feature type="signal peptide" evidence="1">
    <location>
        <begin position="1"/>
        <end position="19"/>
    </location>
</feature>
<keyword evidence="3" id="KW-1185">Reference proteome</keyword>
<evidence type="ECO:0000256" key="1">
    <source>
        <dbReference type="SAM" id="SignalP"/>
    </source>
</evidence>
<evidence type="ECO:0008006" key="4">
    <source>
        <dbReference type="Google" id="ProtNLM"/>
    </source>
</evidence>
<organism evidence="2 3">
    <name type="scientific">Granulicella pectinivorans</name>
    <dbReference type="NCBI Taxonomy" id="474950"/>
    <lineage>
        <taxon>Bacteria</taxon>
        <taxon>Pseudomonadati</taxon>
        <taxon>Acidobacteriota</taxon>
        <taxon>Terriglobia</taxon>
        <taxon>Terriglobales</taxon>
        <taxon>Acidobacteriaceae</taxon>
        <taxon>Granulicella</taxon>
    </lineage>
</organism>
<accession>A0A1I6MC73</accession>
<protein>
    <recommendedName>
        <fullName evidence="4">MetA-pathway of phenol degradation</fullName>
    </recommendedName>
</protein>